<accession>A0A0F0GP63</accession>
<evidence type="ECO:0000256" key="1">
    <source>
        <dbReference type="SAM" id="Phobius"/>
    </source>
</evidence>
<feature type="transmembrane region" description="Helical" evidence="1">
    <location>
        <begin position="78"/>
        <end position="103"/>
    </location>
</feature>
<keyword evidence="1" id="KW-0472">Membrane</keyword>
<dbReference type="RefSeq" id="WP_045314526.1">
    <property type="nucleotide sequence ID" value="NZ_JYJG01000224.1"/>
</dbReference>
<protein>
    <submittedName>
        <fullName evidence="2">Uncharacterized protein</fullName>
    </submittedName>
</protein>
<proteinExistence type="predicted"/>
<comment type="caution">
    <text evidence="2">The sequence shown here is derived from an EMBL/GenBank/DDBJ whole genome shotgun (WGS) entry which is preliminary data.</text>
</comment>
<feature type="transmembrane region" description="Helical" evidence="1">
    <location>
        <begin position="46"/>
        <end position="66"/>
    </location>
</feature>
<reference evidence="2 3" key="1">
    <citation type="submission" date="2015-02" db="EMBL/GenBank/DDBJ databases">
        <authorList>
            <person name="Ju K.-S."/>
            <person name="Doroghazi J.R."/>
            <person name="Metcalf W."/>
        </authorList>
    </citation>
    <scope>NUCLEOTIDE SEQUENCE [LARGE SCALE GENOMIC DNA]</scope>
    <source>
        <strain evidence="2 3">NRRL B-16140</strain>
    </source>
</reference>
<organism evidence="2 3">
    <name type="scientific">Lentzea aerocolonigenes</name>
    <name type="common">Lechevalieria aerocolonigenes</name>
    <name type="synonym">Saccharothrix aerocolonigenes</name>
    <dbReference type="NCBI Taxonomy" id="68170"/>
    <lineage>
        <taxon>Bacteria</taxon>
        <taxon>Bacillati</taxon>
        <taxon>Actinomycetota</taxon>
        <taxon>Actinomycetes</taxon>
        <taxon>Pseudonocardiales</taxon>
        <taxon>Pseudonocardiaceae</taxon>
        <taxon>Lentzea</taxon>
    </lineage>
</organism>
<dbReference type="PATRIC" id="fig|68170.10.peg.7039"/>
<dbReference type="EMBL" id="JYJG01000224">
    <property type="protein sequence ID" value="KJK45090.1"/>
    <property type="molecule type" value="Genomic_DNA"/>
</dbReference>
<evidence type="ECO:0000313" key="3">
    <source>
        <dbReference type="Proteomes" id="UP000033393"/>
    </source>
</evidence>
<keyword evidence="1" id="KW-0812">Transmembrane</keyword>
<evidence type="ECO:0000313" key="2">
    <source>
        <dbReference type="EMBL" id="KJK45090.1"/>
    </source>
</evidence>
<dbReference type="AlphaFoldDB" id="A0A0F0GP63"/>
<gene>
    <name evidence="2" type="ORF">UK23_27370</name>
</gene>
<keyword evidence="3" id="KW-1185">Reference proteome</keyword>
<dbReference type="OrthoDB" id="3700299at2"/>
<feature type="transmembrane region" description="Helical" evidence="1">
    <location>
        <begin position="12"/>
        <end position="34"/>
    </location>
</feature>
<name>A0A0F0GP63_LENAE</name>
<sequence length="108" mass="10690">MTEIDRARSAALVGFTATAALLVLTAAALLNPALDPFGGSGGGGGGGYVVAFFYIAIGSALVGVIVRKAAPAPWRSAGSGLVLAGLIGVAVFAALMLAVYWSLSNTIH</sequence>
<keyword evidence="1" id="KW-1133">Transmembrane helix</keyword>
<dbReference type="Proteomes" id="UP000033393">
    <property type="component" value="Unassembled WGS sequence"/>
</dbReference>